<keyword evidence="7" id="KW-0547">Nucleotide-binding</keyword>
<dbReference type="InterPro" id="IPR003594">
    <property type="entry name" value="HATPase_dom"/>
</dbReference>
<reference evidence="15" key="1">
    <citation type="submission" date="2022-01" db="EMBL/GenBank/DDBJ databases">
        <authorList>
            <person name="Karlyshev A.V."/>
            <person name="Jaspars M."/>
        </authorList>
    </citation>
    <scope>NUCLEOTIDE SEQUENCE</scope>
    <source>
        <strain evidence="15">AGSA3-2</strain>
    </source>
</reference>
<keyword evidence="5" id="KW-0808">Transferase</keyword>
<dbReference type="SMART" id="SM00388">
    <property type="entry name" value="HisKA"/>
    <property type="match status" value="1"/>
</dbReference>
<evidence type="ECO:0000256" key="3">
    <source>
        <dbReference type="ARBA" id="ARBA00012438"/>
    </source>
</evidence>
<name>A0A9Q3VYC0_9GAMM</name>
<evidence type="ECO:0000259" key="14">
    <source>
        <dbReference type="PROSITE" id="PS50109"/>
    </source>
</evidence>
<dbReference type="SUPFAM" id="SSF47384">
    <property type="entry name" value="Homodimeric domain of signal transducing histidine kinase"/>
    <property type="match status" value="1"/>
</dbReference>
<evidence type="ECO:0000256" key="11">
    <source>
        <dbReference type="ARBA" id="ARBA00023012"/>
    </source>
</evidence>
<keyword evidence="6 13" id="KW-0812">Transmembrane</keyword>
<keyword evidence="16" id="KW-1185">Reference proteome</keyword>
<dbReference type="RefSeq" id="WP_055100247.1">
    <property type="nucleotide sequence ID" value="NZ_CP012331.1"/>
</dbReference>
<keyword evidence="9" id="KW-0067">ATP-binding</keyword>
<dbReference type="GO" id="GO:0000155">
    <property type="term" value="F:phosphorelay sensor kinase activity"/>
    <property type="evidence" value="ECO:0007669"/>
    <property type="project" value="InterPro"/>
</dbReference>
<evidence type="ECO:0000256" key="2">
    <source>
        <dbReference type="ARBA" id="ARBA00004141"/>
    </source>
</evidence>
<dbReference type="InterPro" id="IPR003661">
    <property type="entry name" value="HisK_dim/P_dom"/>
</dbReference>
<dbReference type="AlphaFoldDB" id="A0A9Q3VYC0"/>
<dbReference type="InterPro" id="IPR005467">
    <property type="entry name" value="His_kinase_dom"/>
</dbReference>
<dbReference type="GO" id="GO:0005886">
    <property type="term" value="C:plasma membrane"/>
    <property type="evidence" value="ECO:0007669"/>
    <property type="project" value="TreeGrafter"/>
</dbReference>
<keyword evidence="4" id="KW-0597">Phosphoprotein</keyword>
<dbReference type="EC" id="2.7.13.3" evidence="3"/>
<keyword evidence="11" id="KW-0902">Two-component regulatory system</keyword>
<dbReference type="PRINTS" id="PR00344">
    <property type="entry name" value="BCTRLSENSOR"/>
</dbReference>
<feature type="transmembrane region" description="Helical" evidence="13">
    <location>
        <begin position="148"/>
        <end position="170"/>
    </location>
</feature>
<evidence type="ECO:0000256" key="8">
    <source>
        <dbReference type="ARBA" id="ARBA00022777"/>
    </source>
</evidence>
<evidence type="ECO:0000256" key="1">
    <source>
        <dbReference type="ARBA" id="ARBA00000085"/>
    </source>
</evidence>
<evidence type="ECO:0000313" key="16">
    <source>
        <dbReference type="Proteomes" id="UP001107961"/>
    </source>
</evidence>
<dbReference type="Pfam" id="PF08521">
    <property type="entry name" value="2CSK_N"/>
    <property type="match status" value="1"/>
</dbReference>
<dbReference type="GO" id="GO:0005524">
    <property type="term" value="F:ATP binding"/>
    <property type="evidence" value="ECO:0007669"/>
    <property type="project" value="UniProtKB-KW"/>
</dbReference>
<organism evidence="15 16">
    <name type="scientific">Alloalcanivorax xenomutans</name>
    <dbReference type="NCBI Taxonomy" id="1094342"/>
    <lineage>
        <taxon>Bacteria</taxon>
        <taxon>Pseudomonadati</taxon>
        <taxon>Pseudomonadota</taxon>
        <taxon>Gammaproteobacteria</taxon>
        <taxon>Oceanospirillales</taxon>
        <taxon>Alcanivoracaceae</taxon>
        <taxon>Alloalcanivorax</taxon>
    </lineage>
</organism>
<evidence type="ECO:0000256" key="10">
    <source>
        <dbReference type="ARBA" id="ARBA00022989"/>
    </source>
</evidence>
<keyword evidence="12 13" id="KW-0472">Membrane</keyword>
<evidence type="ECO:0000256" key="6">
    <source>
        <dbReference type="ARBA" id="ARBA00022692"/>
    </source>
</evidence>
<comment type="caution">
    <text evidence="15">The sequence shown here is derived from an EMBL/GenBank/DDBJ whole genome shotgun (WGS) entry which is preliminary data.</text>
</comment>
<dbReference type="InterPro" id="IPR013727">
    <property type="entry name" value="2CSK_N"/>
</dbReference>
<evidence type="ECO:0000313" key="15">
    <source>
        <dbReference type="EMBL" id="MCE7507335.1"/>
    </source>
</evidence>
<evidence type="ECO:0000256" key="13">
    <source>
        <dbReference type="SAM" id="Phobius"/>
    </source>
</evidence>
<dbReference type="InterPro" id="IPR050428">
    <property type="entry name" value="TCS_sensor_his_kinase"/>
</dbReference>
<feature type="domain" description="Histidine kinase" evidence="14">
    <location>
        <begin position="231"/>
        <end position="434"/>
    </location>
</feature>
<dbReference type="InterPro" id="IPR004358">
    <property type="entry name" value="Sig_transdc_His_kin-like_C"/>
</dbReference>
<dbReference type="PROSITE" id="PS50109">
    <property type="entry name" value="HIS_KIN"/>
    <property type="match status" value="1"/>
</dbReference>
<comment type="subcellular location">
    <subcellularLocation>
        <location evidence="2">Membrane</location>
        <topology evidence="2">Multi-pass membrane protein</topology>
    </subcellularLocation>
</comment>
<dbReference type="InterPro" id="IPR036097">
    <property type="entry name" value="HisK_dim/P_sf"/>
</dbReference>
<dbReference type="PANTHER" id="PTHR45436">
    <property type="entry name" value="SENSOR HISTIDINE KINASE YKOH"/>
    <property type="match status" value="1"/>
</dbReference>
<dbReference type="GeneID" id="94684835"/>
<evidence type="ECO:0000256" key="7">
    <source>
        <dbReference type="ARBA" id="ARBA00022741"/>
    </source>
</evidence>
<keyword evidence="8 15" id="KW-0418">Kinase</keyword>
<dbReference type="InterPro" id="IPR036890">
    <property type="entry name" value="HATPase_C_sf"/>
</dbReference>
<accession>A0A9Q3VYC0</accession>
<dbReference type="Gene3D" id="1.10.287.130">
    <property type="match status" value="1"/>
</dbReference>
<dbReference type="CDD" id="cd00082">
    <property type="entry name" value="HisKA"/>
    <property type="match status" value="1"/>
</dbReference>
<sequence length="436" mass="47044">MIHAQSLRARLLWALGLGLLLLWLPLAIWLHGETRDRLSDMLDHRLAASARMVASLITASGATPDQAVDNPDDMPFQGIACEVSVLRGEILARSAGAPPGELVLPEDGFGERQLDGEAWRIYTITEGDLRVASAERVSGRTRFLHRMAVMLMVTLVTGLLASLALVWWAVGRALRPVSSLRKQLTARDLEDTRPLTLAPGAGELAPMVASLNHWLAQSGRALTRERELTDNLAHELRTPLAAIRTQLQVARITSGEQAERALAAAEQASVRLGGSLEQLLALAREDRVPGEAPPCPPLAEVTASVLEEFPGQSLRWELAQGGQLVPLAPEGLVRIAVRNVLDNALRHSPRQGVIGIGFEEKEGLCWLTVADQGPGIPEARQRRVLDRGWHGHDGGHGLGLAIVASIMARTGGRLRLENRPSGGLLVSLGWPPADND</sequence>
<proteinExistence type="predicted"/>
<dbReference type="Gene3D" id="3.30.565.10">
    <property type="entry name" value="Histidine kinase-like ATPase, C-terminal domain"/>
    <property type="match status" value="1"/>
</dbReference>
<dbReference type="Proteomes" id="UP001107961">
    <property type="component" value="Unassembled WGS sequence"/>
</dbReference>
<protein>
    <recommendedName>
        <fullName evidence="3">histidine kinase</fullName>
        <ecNumber evidence="3">2.7.13.3</ecNumber>
    </recommendedName>
</protein>
<dbReference type="Pfam" id="PF00512">
    <property type="entry name" value="HisKA"/>
    <property type="match status" value="1"/>
</dbReference>
<comment type="catalytic activity">
    <reaction evidence="1">
        <text>ATP + protein L-histidine = ADP + protein N-phospho-L-histidine.</text>
        <dbReference type="EC" id="2.7.13.3"/>
    </reaction>
</comment>
<evidence type="ECO:0000256" key="5">
    <source>
        <dbReference type="ARBA" id="ARBA00022679"/>
    </source>
</evidence>
<dbReference type="SUPFAM" id="SSF55874">
    <property type="entry name" value="ATPase domain of HSP90 chaperone/DNA topoisomerase II/histidine kinase"/>
    <property type="match status" value="1"/>
</dbReference>
<evidence type="ECO:0000256" key="12">
    <source>
        <dbReference type="ARBA" id="ARBA00023136"/>
    </source>
</evidence>
<feature type="transmembrane region" description="Helical" evidence="13">
    <location>
        <begin position="12"/>
        <end position="32"/>
    </location>
</feature>
<keyword evidence="10 13" id="KW-1133">Transmembrane helix</keyword>
<dbReference type="SMART" id="SM00387">
    <property type="entry name" value="HATPase_c"/>
    <property type="match status" value="1"/>
</dbReference>
<dbReference type="Pfam" id="PF02518">
    <property type="entry name" value="HATPase_c"/>
    <property type="match status" value="1"/>
</dbReference>
<gene>
    <name evidence="15" type="ORF">LZG35_01710</name>
</gene>
<dbReference type="PANTHER" id="PTHR45436:SF14">
    <property type="entry name" value="SENSOR PROTEIN QSEC"/>
    <property type="match status" value="1"/>
</dbReference>
<dbReference type="EMBL" id="JAJVKT010000002">
    <property type="protein sequence ID" value="MCE7507335.1"/>
    <property type="molecule type" value="Genomic_DNA"/>
</dbReference>
<evidence type="ECO:0000256" key="4">
    <source>
        <dbReference type="ARBA" id="ARBA00022553"/>
    </source>
</evidence>
<dbReference type="CDD" id="cd00075">
    <property type="entry name" value="HATPase"/>
    <property type="match status" value="1"/>
</dbReference>
<evidence type="ECO:0000256" key="9">
    <source>
        <dbReference type="ARBA" id="ARBA00022840"/>
    </source>
</evidence>